<dbReference type="EMBL" id="MT142488">
    <property type="protein sequence ID" value="QJA82473.1"/>
    <property type="molecule type" value="Genomic_DNA"/>
</dbReference>
<evidence type="ECO:0000313" key="1">
    <source>
        <dbReference type="EMBL" id="QJA64167.1"/>
    </source>
</evidence>
<protein>
    <submittedName>
        <fullName evidence="1">Uncharacterized protein</fullName>
    </submittedName>
</protein>
<evidence type="ECO:0000313" key="2">
    <source>
        <dbReference type="EMBL" id="QJA82473.1"/>
    </source>
</evidence>
<name>A0A6M3J4S1_9ZZZZ</name>
<accession>A0A6M3J4S1</accession>
<sequence length="96" mass="10952">MIRRGFLKVLAILAAAPAAVLRASERLPFFGEILDRAELRRFRAWAEARGAVPRQPFVAILPRNIYEELRSDPEFQGPGFSERFAAYERITMEDDG</sequence>
<proteinExistence type="predicted"/>
<dbReference type="AlphaFoldDB" id="A0A6M3J4S1"/>
<evidence type="ECO:0000313" key="3">
    <source>
        <dbReference type="EMBL" id="QJH96448.1"/>
    </source>
</evidence>
<dbReference type="EMBL" id="MT144651">
    <property type="protein sequence ID" value="QJH96448.1"/>
    <property type="molecule type" value="Genomic_DNA"/>
</dbReference>
<dbReference type="EMBL" id="MT141514">
    <property type="protein sequence ID" value="QJA64167.1"/>
    <property type="molecule type" value="Genomic_DNA"/>
</dbReference>
<reference evidence="1" key="1">
    <citation type="submission" date="2020-03" db="EMBL/GenBank/DDBJ databases">
        <title>The deep terrestrial virosphere.</title>
        <authorList>
            <person name="Holmfeldt K."/>
            <person name="Nilsson E."/>
            <person name="Simone D."/>
            <person name="Lopez-Fernandez M."/>
            <person name="Wu X."/>
            <person name="de Brujin I."/>
            <person name="Lundin D."/>
            <person name="Andersson A."/>
            <person name="Bertilsson S."/>
            <person name="Dopson M."/>
        </authorList>
    </citation>
    <scope>NUCLEOTIDE SEQUENCE</scope>
    <source>
        <strain evidence="2">MM415A00402</strain>
        <strain evidence="1">MM415B00534</strain>
        <strain evidence="3">TM448B00727</strain>
    </source>
</reference>
<gene>
    <name evidence="2" type="ORF">MM415A00402_0026</name>
    <name evidence="1" type="ORF">MM415B00534_0026</name>
    <name evidence="3" type="ORF">TM448B00727_0026</name>
</gene>
<organism evidence="1">
    <name type="scientific">viral metagenome</name>
    <dbReference type="NCBI Taxonomy" id="1070528"/>
    <lineage>
        <taxon>unclassified sequences</taxon>
        <taxon>metagenomes</taxon>
        <taxon>organismal metagenomes</taxon>
    </lineage>
</organism>